<evidence type="ECO:0000256" key="2">
    <source>
        <dbReference type="SAM" id="SignalP"/>
    </source>
</evidence>
<gene>
    <name evidence="3" type="ORF">MNR06_15155</name>
</gene>
<evidence type="ECO:0000313" key="3">
    <source>
        <dbReference type="EMBL" id="UOF01037.1"/>
    </source>
</evidence>
<organism evidence="3 4">
    <name type="scientific">Bdellovibrio reynosensis</name>
    <dbReference type="NCBI Taxonomy" id="2835041"/>
    <lineage>
        <taxon>Bacteria</taxon>
        <taxon>Pseudomonadati</taxon>
        <taxon>Bdellovibrionota</taxon>
        <taxon>Bdellovibrionia</taxon>
        <taxon>Bdellovibrionales</taxon>
        <taxon>Pseudobdellovibrionaceae</taxon>
        <taxon>Bdellovibrio</taxon>
    </lineage>
</organism>
<name>A0ABY4CAW7_9BACT</name>
<evidence type="ECO:0000256" key="1">
    <source>
        <dbReference type="SAM" id="MobiDB-lite"/>
    </source>
</evidence>
<feature type="chain" id="PRO_5046918550" description="Lipoprotein" evidence="2">
    <location>
        <begin position="24"/>
        <end position="124"/>
    </location>
</feature>
<proteinExistence type="predicted"/>
<sequence length="124" mass="13303">MFSQRLFILATSSALLLSGCASGTFKARQEQREKMAASTGMFCEFVSGDLHPDVDVELSMQMARRCDSAKNFSITNYKNSSDQAGVIYCCSTVGKKAANSTPAAAPTSSKKPSTQDNDDEIIAD</sequence>
<evidence type="ECO:0000313" key="4">
    <source>
        <dbReference type="Proteomes" id="UP000830116"/>
    </source>
</evidence>
<dbReference type="Proteomes" id="UP000830116">
    <property type="component" value="Chromosome"/>
</dbReference>
<evidence type="ECO:0008006" key="5">
    <source>
        <dbReference type="Google" id="ProtNLM"/>
    </source>
</evidence>
<feature type="signal peptide" evidence="2">
    <location>
        <begin position="1"/>
        <end position="23"/>
    </location>
</feature>
<feature type="region of interest" description="Disordered" evidence="1">
    <location>
        <begin position="98"/>
        <end position="124"/>
    </location>
</feature>
<feature type="compositionally biased region" description="Low complexity" evidence="1">
    <location>
        <begin position="98"/>
        <end position="114"/>
    </location>
</feature>
<reference evidence="3" key="1">
    <citation type="submission" date="2022-03" db="EMBL/GenBank/DDBJ databases">
        <title>Genome Identification and Characterization of new species Bdellovibrio reynosense LBG001 sp. nov. from a Mexico soil sample.</title>
        <authorList>
            <person name="Camilli A."/>
            <person name="Ajao Y."/>
            <person name="Guo X."/>
        </authorList>
    </citation>
    <scope>NUCLEOTIDE SEQUENCE</scope>
    <source>
        <strain evidence="3">LBG001</strain>
    </source>
</reference>
<dbReference type="RefSeq" id="WP_243537273.1">
    <property type="nucleotide sequence ID" value="NZ_CP093442.1"/>
</dbReference>
<dbReference type="EMBL" id="CP093442">
    <property type="protein sequence ID" value="UOF01037.1"/>
    <property type="molecule type" value="Genomic_DNA"/>
</dbReference>
<accession>A0ABY4CAW7</accession>
<dbReference type="PROSITE" id="PS51257">
    <property type="entry name" value="PROKAR_LIPOPROTEIN"/>
    <property type="match status" value="1"/>
</dbReference>
<protein>
    <recommendedName>
        <fullName evidence="5">Lipoprotein</fullName>
    </recommendedName>
</protein>
<keyword evidence="2" id="KW-0732">Signal</keyword>
<keyword evidence="4" id="KW-1185">Reference proteome</keyword>